<gene>
    <name evidence="2" type="primary">ATP8</name>
</gene>
<dbReference type="CTD" id="4509"/>
<accession>A0A343AXP3</accession>
<name>A0A343AXP3_ENTCR</name>
<dbReference type="AlphaFoldDB" id="A0A343AXP3"/>
<organism evidence="2">
    <name type="scientific">Entylia carinata</name>
    <name type="common">Keeled treehopper</name>
    <dbReference type="NCBI Taxonomy" id="1464891"/>
    <lineage>
        <taxon>Eukaryota</taxon>
        <taxon>Metazoa</taxon>
        <taxon>Ecdysozoa</taxon>
        <taxon>Arthropoda</taxon>
        <taxon>Hexapoda</taxon>
        <taxon>Insecta</taxon>
        <taxon>Pterygota</taxon>
        <taxon>Neoptera</taxon>
        <taxon>Paraneoptera</taxon>
        <taxon>Hemiptera</taxon>
        <taxon>Auchenorrhyncha</taxon>
        <taxon>Membracoidea</taxon>
        <taxon>Membracidae</taxon>
        <taxon>Entylia</taxon>
    </lineage>
</organism>
<feature type="transmembrane region" description="Helical" evidence="1">
    <location>
        <begin position="6"/>
        <end position="26"/>
    </location>
</feature>
<keyword evidence="1" id="KW-0812">Transmembrane</keyword>
<reference evidence="2" key="1">
    <citation type="journal article" date="2016" name="Mitochondrial DNA Part B Resour">
        <title>The complete mitochondrial genome of Entylia carinata (Hemiptera: Membracidae).</title>
        <authorList>
            <person name="Mao M."/>
            <person name="Yang X."/>
            <person name="Bennett G."/>
        </authorList>
    </citation>
    <scope>NUCLEOTIDE SEQUENCE</scope>
</reference>
<geneLocation type="mitochondrion" evidence="2"/>
<proteinExistence type="predicted"/>
<evidence type="ECO:0000313" key="2">
    <source>
        <dbReference type="EMBL" id="APU51891.1"/>
    </source>
</evidence>
<keyword evidence="2" id="KW-0496">Mitochondrion</keyword>
<protein>
    <submittedName>
        <fullName evidence="2">ATP synthase F0 subunit 8</fullName>
    </submittedName>
</protein>
<dbReference type="EMBL" id="KX495488">
    <property type="protein sequence ID" value="APU51891.1"/>
    <property type="molecule type" value="Genomic_DNA"/>
</dbReference>
<sequence>MSPMWWLSLMLMFNMVLMMMNTTIYFEKKNLMKISKKLFNKKMNWKW</sequence>
<evidence type="ECO:0000256" key="1">
    <source>
        <dbReference type="SAM" id="Phobius"/>
    </source>
</evidence>
<dbReference type="GeneID" id="30901716"/>
<keyword evidence="1" id="KW-0472">Membrane</keyword>
<dbReference type="RefSeq" id="YP_009344626.1">
    <property type="nucleotide sequence ID" value="NC_033539.1"/>
</dbReference>
<keyword evidence="1" id="KW-1133">Transmembrane helix</keyword>